<accession>A0A151SIL8</accession>
<reference evidence="1 2" key="1">
    <citation type="journal article" date="2012" name="Nat. Biotechnol.">
        <title>Draft genome sequence of pigeonpea (Cajanus cajan), an orphan legume crop of resource-poor farmers.</title>
        <authorList>
            <person name="Varshney R.K."/>
            <person name="Chen W."/>
            <person name="Li Y."/>
            <person name="Bharti A.K."/>
            <person name="Saxena R.K."/>
            <person name="Schlueter J.A."/>
            <person name="Donoghue M.T."/>
            <person name="Azam S."/>
            <person name="Fan G."/>
            <person name="Whaley A.M."/>
            <person name="Farmer A.D."/>
            <person name="Sheridan J."/>
            <person name="Iwata A."/>
            <person name="Tuteja R."/>
            <person name="Penmetsa R.V."/>
            <person name="Wu W."/>
            <person name="Upadhyaya H.D."/>
            <person name="Yang S.P."/>
            <person name="Shah T."/>
            <person name="Saxena K.B."/>
            <person name="Michael T."/>
            <person name="McCombie W.R."/>
            <person name="Yang B."/>
            <person name="Zhang G."/>
            <person name="Yang H."/>
            <person name="Wang J."/>
            <person name="Spillane C."/>
            <person name="Cook D.R."/>
            <person name="May G.D."/>
            <person name="Xu X."/>
            <person name="Jackson S.A."/>
        </authorList>
    </citation>
    <scope>NUCLEOTIDE SEQUENCE [LARGE SCALE GENOMIC DNA]</scope>
    <source>
        <strain evidence="2">cv. Asha</strain>
    </source>
</reference>
<evidence type="ECO:0000313" key="1">
    <source>
        <dbReference type="EMBL" id="KYP54623.1"/>
    </source>
</evidence>
<feature type="non-terminal residue" evidence="1">
    <location>
        <position position="1"/>
    </location>
</feature>
<keyword evidence="2" id="KW-1185">Reference proteome</keyword>
<sequence>VVEPGSCLDRKRQPAAAQAQQTCGAHEEALVVVAASQRHARDLRASERQRFGGEISERERPVAVRNLVLTKTLFPAAPRRVQTAA</sequence>
<dbReference type="Gramene" id="C.cajan_00795.t">
    <property type="protein sequence ID" value="C.cajan_00795.t.cds1"/>
    <property type="gene ID" value="C.cajan_00795"/>
</dbReference>
<proteinExistence type="predicted"/>
<name>A0A151SIL8_CAJCA</name>
<organism evidence="1 2">
    <name type="scientific">Cajanus cajan</name>
    <name type="common">Pigeon pea</name>
    <name type="synonym">Cajanus indicus</name>
    <dbReference type="NCBI Taxonomy" id="3821"/>
    <lineage>
        <taxon>Eukaryota</taxon>
        <taxon>Viridiplantae</taxon>
        <taxon>Streptophyta</taxon>
        <taxon>Embryophyta</taxon>
        <taxon>Tracheophyta</taxon>
        <taxon>Spermatophyta</taxon>
        <taxon>Magnoliopsida</taxon>
        <taxon>eudicotyledons</taxon>
        <taxon>Gunneridae</taxon>
        <taxon>Pentapetalae</taxon>
        <taxon>rosids</taxon>
        <taxon>fabids</taxon>
        <taxon>Fabales</taxon>
        <taxon>Fabaceae</taxon>
        <taxon>Papilionoideae</taxon>
        <taxon>50 kb inversion clade</taxon>
        <taxon>NPAAA clade</taxon>
        <taxon>indigoferoid/millettioid clade</taxon>
        <taxon>Phaseoleae</taxon>
        <taxon>Cajanus</taxon>
    </lineage>
</organism>
<dbReference type="AlphaFoldDB" id="A0A151SIL8"/>
<gene>
    <name evidence="1" type="ORF">KK1_000817</name>
</gene>
<dbReference type="EMBL" id="CM003613">
    <property type="protein sequence ID" value="KYP54623.1"/>
    <property type="molecule type" value="Genomic_DNA"/>
</dbReference>
<dbReference type="Proteomes" id="UP000075243">
    <property type="component" value="Chromosome 11"/>
</dbReference>
<protein>
    <submittedName>
        <fullName evidence="1">Uncharacterized protein</fullName>
    </submittedName>
</protein>
<evidence type="ECO:0000313" key="2">
    <source>
        <dbReference type="Proteomes" id="UP000075243"/>
    </source>
</evidence>